<evidence type="ECO:0000313" key="1">
    <source>
        <dbReference type="EMBL" id="PKI39295.1"/>
    </source>
</evidence>
<name>A0A2I0I5M1_PUNGR</name>
<accession>A0A2I0I5M1</accession>
<dbReference type="Proteomes" id="UP000233551">
    <property type="component" value="Unassembled WGS sequence"/>
</dbReference>
<proteinExistence type="predicted"/>
<dbReference type="EMBL" id="PGOL01003834">
    <property type="protein sequence ID" value="PKI39295.1"/>
    <property type="molecule type" value="Genomic_DNA"/>
</dbReference>
<reference evidence="1 2" key="1">
    <citation type="submission" date="2017-11" db="EMBL/GenBank/DDBJ databases">
        <title>De-novo sequencing of pomegranate (Punica granatum L.) genome.</title>
        <authorList>
            <person name="Akparov Z."/>
            <person name="Amiraslanov A."/>
            <person name="Hajiyeva S."/>
            <person name="Abbasov M."/>
            <person name="Kaur K."/>
            <person name="Hamwieh A."/>
            <person name="Solovyev V."/>
            <person name="Salamov A."/>
            <person name="Braich B."/>
            <person name="Kosarev P."/>
            <person name="Mahmoud A."/>
            <person name="Hajiyev E."/>
            <person name="Babayeva S."/>
            <person name="Izzatullayeva V."/>
            <person name="Mammadov A."/>
            <person name="Mammadov A."/>
            <person name="Sharifova S."/>
            <person name="Ojaghi J."/>
            <person name="Eynullazada K."/>
            <person name="Bayramov B."/>
            <person name="Abdulazimova A."/>
            <person name="Shahmuradov I."/>
        </authorList>
    </citation>
    <scope>NUCLEOTIDE SEQUENCE [LARGE SCALE GENOMIC DNA]</scope>
    <source>
        <strain evidence="2">cv. AG2017</strain>
        <tissue evidence="1">Leaf</tissue>
    </source>
</reference>
<keyword evidence="2" id="KW-1185">Reference proteome</keyword>
<sequence>MTDSHGTGSIPPENLSTPPAGLYDAAIMGSVAALDDLLKQYWKAALTGHLKFLKQLFELILELASEQDLEKCTPRHLAVLSYGT</sequence>
<gene>
    <name evidence="1" type="ORF">CRG98_040351</name>
</gene>
<dbReference type="AlphaFoldDB" id="A0A2I0I5M1"/>
<evidence type="ECO:0000313" key="2">
    <source>
        <dbReference type="Proteomes" id="UP000233551"/>
    </source>
</evidence>
<organism evidence="1 2">
    <name type="scientific">Punica granatum</name>
    <name type="common">Pomegranate</name>
    <dbReference type="NCBI Taxonomy" id="22663"/>
    <lineage>
        <taxon>Eukaryota</taxon>
        <taxon>Viridiplantae</taxon>
        <taxon>Streptophyta</taxon>
        <taxon>Embryophyta</taxon>
        <taxon>Tracheophyta</taxon>
        <taxon>Spermatophyta</taxon>
        <taxon>Magnoliopsida</taxon>
        <taxon>eudicotyledons</taxon>
        <taxon>Gunneridae</taxon>
        <taxon>Pentapetalae</taxon>
        <taxon>rosids</taxon>
        <taxon>malvids</taxon>
        <taxon>Myrtales</taxon>
        <taxon>Lythraceae</taxon>
        <taxon>Punica</taxon>
    </lineage>
</organism>
<comment type="caution">
    <text evidence="1">The sequence shown here is derived from an EMBL/GenBank/DDBJ whole genome shotgun (WGS) entry which is preliminary data.</text>
</comment>
<protein>
    <submittedName>
        <fullName evidence="1">Uncharacterized protein</fullName>
    </submittedName>
</protein>